<dbReference type="InterPro" id="IPR041470">
    <property type="entry name" value="GCP_N"/>
</dbReference>
<keyword evidence="9" id="KW-1185">Reference proteome</keyword>
<dbReference type="GO" id="GO:0005874">
    <property type="term" value="C:microtubule"/>
    <property type="evidence" value="ECO:0007669"/>
    <property type="project" value="UniProtKB-KW"/>
</dbReference>
<dbReference type="Gene3D" id="1.20.120.1900">
    <property type="entry name" value="Gamma-tubulin complex, C-terminal domain"/>
    <property type="match status" value="1"/>
</dbReference>
<dbReference type="InterPro" id="IPR042241">
    <property type="entry name" value="GCP_C_sf"/>
</dbReference>
<organism evidence="8 9">
    <name type="scientific">Malassezia obtusa</name>
    <dbReference type="NCBI Taxonomy" id="76774"/>
    <lineage>
        <taxon>Eukaryota</taxon>
        <taxon>Fungi</taxon>
        <taxon>Dikarya</taxon>
        <taxon>Basidiomycota</taxon>
        <taxon>Ustilaginomycotina</taxon>
        <taxon>Malasseziomycetes</taxon>
        <taxon>Malasseziales</taxon>
        <taxon>Malasseziaceae</taxon>
        <taxon>Malassezia</taxon>
    </lineage>
</organism>
<evidence type="ECO:0000259" key="7">
    <source>
        <dbReference type="Pfam" id="PF17681"/>
    </source>
</evidence>
<keyword evidence="3" id="KW-0963">Cytoplasm</keyword>
<keyword evidence="4" id="KW-0493">Microtubule</keyword>
<evidence type="ECO:0000256" key="3">
    <source>
        <dbReference type="ARBA" id="ARBA00022490"/>
    </source>
</evidence>
<gene>
    <name evidence="8" type="primary">SPC98</name>
    <name evidence="8" type="ORF">MOBT1_002370</name>
</gene>
<dbReference type="EMBL" id="CP119938">
    <property type="protein sequence ID" value="WFD03677.1"/>
    <property type="molecule type" value="Genomic_DNA"/>
</dbReference>
<feature type="domain" description="Gamma tubulin complex component C-terminal" evidence="6">
    <location>
        <begin position="383"/>
        <end position="704"/>
    </location>
</feature>
<dbReference type="AlphaFoldDB" id="A0AAF0ISL6"/>
<dbReference type="GO" id="GO:0000278">
    <property type="term" value="P:mitotic cell cycle"/>
    <property type="evidence" value="ECO:0007669"/>
    <property type="project" value="TreeGrafter"/>
</dbReference>
<dbReference type="GO" id="GO:0051011">
    <property type="term" value="F:microtubule minus-end binding"/>
    <property type="evidence" value="ECO:0007669"/>
    <property type="project" value="TreeGrafter"/>
</dbReference>
<evidence type="ECO:0000256" key="2">
    <source>
        <dbReference type="ARBA" id="ARBA00010337"/>
    </source>
</evidence>
<comment type="subcellular location">
    <subcellularLocation>
        <location evidence="1">Cytoplasm</location>
        <location evidence="1">Cytoskeleton</location>
    </subcellularLocation>
</comment>
<evidence type="ECO:0000313" key="9">
    <source>
        <dbReference type="Proteomes" id="UP001214603"/>
    </source>
</evidence>
<evidence type="ECO:0000313" key="8">
    <source>
        <dbReference type="EMBL" id="WFD03677.1"/>
    </source>
</evidence>
<dbReference type="InterPro" id="IPR040457">
    <property type="entry name" value="GCP_C"/>
</dbReference>
<dbReference type="GO" id="GO:0031122">
    <property type="term" value="P:cytoplasmic microtubule organization"/>
    <property type="evidence" value="ECO:0007669"/>
    <property type="project" value="TreeGrafter"/>
</dbReference>
<dbReference type="GO" id="GO:0043015">
    <property type="term" value="F:gamma-tubulin binding"/>
    <property type="evidence" value="ECO:0007669"/>
    <property type="project" value="InterPro"/>
</dbReference>
<dbReference type="Proteomes" id="UP001214603">
    <property type="component" value="Chromosome 5"/>
</dbReference>
<dbReference type="Pfam" id="PF17681">
    <property type="entry name" value="GCP_N_terminal"/>
    <property type="match status" value="1"/>
</dbReference>
<feature type="domain" description="Gamma tubulin complex component protein N-terminal" evidence="7">
    <location>
        <begin position="39"/>
        <end position="378"/>
    </location>
</feature>
<comment type="similarity">
    <text evidence="2">Belongs to the TUBGCP family.</text>
</comment>
<dbReference type="GO" id="GO:0051225">
    <property type="term" value="P:spindle assembly"/>
    <property type="evidence" value="ECO:0007669"/>
    <property type="project" value="TreeGrafter"/>
</dbReference>
<reference evidence="8" key="1">
    <citation type="submission" date="2023-03" db="EMBL/GenBank/DDBJ databases">
        <title>Mating type loci evolution in Malassezia.</title>
        <authorList>
            <person name="Coelho M.A."/>
        </authorList>
    </citation>
    <scope>NUCLEOTIDE SEQUENCE</scope>
    <source>
        <strain evidence="8">CBS 7876</strain>
    </source>
</reference>
<evidence type="ECO:0000256" key="4">
    <source>
        <dbReference type="ARBA" id="ARBA00022701"/>
    </source>
</evidence>
<name>A0AAF0ISL6_9BASI</name>
<dbReference type="InterPro" id="IPR007259">
    <property type="entry name" value="GCP"/>
</dbReference>
<protein>
    <submittedName>
        <fullName evidence="8">Microtubule-nucleating Tub4p (Gamma-tubulin) complex component</fullName>
    </submittedName>
</protein>
<evidence type="ECO:0000256" key="1">
    <source>
        <dbReference type="ARBA" id="ARBA00004245"/>
    </source>
</evidence>
<sequence length="718" mass="80719">MPVVRVSDVHAGARVPRAELLARLRAKQGCTPVPELALLRDVLFLLQGISGTHVRLRTERQRAHDDGALAQRAPEDVLRLEVDESHGVRARTHSLTQPIPAPVQDRLHRLAEPGQLYVRVRQFVEAHAHASETRLATQSLCHFLGAQLSEYYALVAALETRWRRVAEGDREAPALTLQALVHETREPLLRMRLMSTIVESCRDAHGGVLISTIHAYTLTGDPFVRRFTSTLLDHVSRPFFRCLSRWIYDGELDDPSGEFFVALQPRAAPAARRDTDELAVVSDEGPNAADVWHSKFVLRSELLPSFLSAPFARKIFSTGRSLNFIRCSCGERDWAAVHATLHATNRERTLRYSDMAGLEHAIDAVYAAASGHLVHTFLHRFRLWDHLRALKEYLMLTKGDFADALMTSLGPSLARPAHTLYQHNLSAALETAIRTSNAQFDDPDVLRRLDARSLEFGAGDTGWDTFTLEYRVESPVSAVLDASAMAGYQILFNYLWKIQRVASAVSAAWVEMLAAQNALLRTQRRGTPASPLATPTRRALQQLHEMIHFVRQLQGFCQLEVIAYSWHALEHDFQHHPGGDLDQLIETHRAYLHTLISTALLRGGKRGQADHLADEVRAQLDAVLVFCAALDDLARLVTTELARLASGMDPLPSAERSAAHCLERLESTHTHFQQRLHAMIGVLERHPNLAVRDLARRWNFNLYYRRVRDSDATTRVAR</sequence>
<proteinExistence type="inferred from homology"/>
<dbReference type="Pfam" id="PF04130">
    <property type="entry name" value="GCP_C_terminal"/>
    <property type="match status" value="1"/>
</dbReference>
<accession>A0AAF0ISL6</accession>
<keyword evidence="5" id="KW-0206">Cytoskeleton</keyword>
<evidence type="ECO:0000256" key="5">
    <source>
        <dbReference type="ARBA" id="ARBA00023212"/>
    </source>
</evidence>
<dbReference type="GO" id="GO:0051321">
    <property type="term" value="P:meiotic cell cycle"/>
    <property type="evidence" value="ECO:0007669"/>
    <property type="project" value="TreeGrafter"/>
</dbReference>
<dbReference type="GO" id="GO:0044732">
    <property type="term" value="C:mitotic spindle pole body"/>
    <property type="evidence" value="ECO:0007669"/>
    <property type="project" value="TreeGrafter"/>
</dbReference>
<dbReference type="GO" id="GO:0007020">
    <property type="term" value="P:microtubule nucleation"/>
    <property type="evidence" value="ECO:0007669"/>
    <property type="project" value="InterPro"/>
</dbReference>
<dbReference type="PANTHER" id="PTHR19302:SF14">
    <property type="entry name" value="GAMMA-TUBULIN COMPLEX COMPONENT 3"/>
    <property type="match status" value="1"/>
</dbReference>
<dbReference type="PANTHER" id="PTHR19302">
    <property type="entry name" value="GAMMA TUBULIN COMPLEX PROTEIN"/>
    <property type="match status" value="1"/>
</dbReference>
<evidence type="ECO:0000259" key="6">
    <source>
        <dbReference type="Pfam" id="PF04130"/>
    </source>
</evidence>
<dbReference type="GO" id="GO:0000930">
    <property type="term" value="C:gamma-tubulin complex"/>
    <property type="evidence" value="ECO:0007669"/>
    <property type="project" value="TreeGrafter"/>
</dbReference>
<dbReference type="GO" id="GO:0000922">
    <property type="term" value="C:spindle pole"/>
    <property type="evidence" value="ECO:0007669"/>
    <property type="project" value="InterPro"/>
</dbReference>